<feature type="region of interest" description="Disordered" evidence="2">
    <location>
        <begin position="1"/>
        <end position="30"/>
    </location>
</feature>
<evidence type="ECO:0000313" key="5">
    <source>
        <dbReference type="EMBL" id="RSH82673.1"/>
    </source>
</evidence>
<dbReference type="InterPro" id="IPR000253">
    <property type="entry name" value="FHA_dom"/>
</dbReference>
<evidence type="ECO:0000259" key="4">
    <source>
        <dbReference type="PROSITE" id="PS50006"/>
    </source>
</evidence>
<keyword evidence="3" id="KW-0812">Transmembrane</keyword>
<feature type="domain" description="FHA" evidence="4">
    <location>
        <begin position="55"/>
        <end position="111"/>
    </location>
</feature>
<dbReference type="EMBL" id="RSCE01000005">
    <property type="protein sequence ID" value="RSH82673.1"/>
    <property type="molecule type" value="Genomic_DNA"/>
</dbReference>
<dbReference type="PROSITE" id="PS50006">
    <property type="entry name" value="FHA_DOMAIN"/>
    <property type="match status" value="1"/>
</dbReference>
<dbReference type="PANTHER" id="PTHR15715">
    <property type="entry name" value="CENTROSOMAL PROTEIN OF 170 KDA"/>
    <property type="match status" value="1"/>
</dbReference>
<dbReference type="OrthoDB" id="687730at2759"/>
<feature type="compositionally biased region" description="Basic and acidic residues" evidence="2">
    <location>
        <begin position="389"/>
        <end position="402"/>
    </location>
</feature>
<feature type="compositionally biased region" description="Polar residues" evidence="2">
    <location>
        <begin position="1"/>
        <end position="23"/>
    </location>
</feature>
<gene>
    <name evidence="5" type="ORF">EHS24_007667</name>
</gene>
<dbReference type="Pfam" id="PF00498">
    <property type="entry name" value="FHA"/>
    <property type="match status" value="1"/>
</dbReference>
<keyword evidence="3" id="KW-0472">Membrane</keyword>
<feature type="compositionally biased region" description="Acidic residues" evidence="2">
    <location>
        <begin position="527"/>
        <end position="538"/>
    </location>
</feature>
<dbReference type="Proteomes" id="UP000279236">
    <property type="component" value="Unassembled WGS sequence"/>
</dbReference>
<accession>A0A427XV12</accession>
<feature type="compositionally biased region" description="Basic and acidic residues" evidence="2">
    <location>
        <begin position="654"/>
        <end position="682"/>
    </location>
</feature>
<proteinExistence type="predicted"/>
<keyword evidence="1" id="KW-0175">Coiled coil</keyword>
<name>A0A427XV12_9TREE</name>
<feature type="compositionally biased region" description="Polar residues" evidence="2">
    <location>
        <begin position="185"/>
        <end position="196"/>
    </location>
</feature>
<dbReference type="SMART" id="SM00240">
    <property type="entry name" value="FHA"/>
    <property type="match status" value="1"/>
</dbReference>
<feature type="region of interest" description="Disordered" evidence="2">
    <location>
        <begin position="511"/>
        <end position="538"/>
    </location>
</feature>
<comment type="caution">
    <text evidence="5">The sequence shown here is derived from an EMBL/GenBank/DDBJ whole genome shotgun (WGS) entry which is preliminary data.</text>
</comment>
<feature type="region of interest" description="Disordered" evidence="2">
    <location>
        <begin position="636"/>
        <end position="684"/>
    </location>
</feature>
<protein>
    <recommendedName>
        <fullName evidence="4">FHA domain-containing protein</fullName>
    </recommendedName>
</protein>
<keyword evidence="6" id="KW-1185">Reference proteome</keyword>
<evidence type="ECO:0000256" key="3">
    <source>
        <dbReference type="SAM" id="Phobius"/>
    </source>
</evidence>
<dbReference type="RefSeq" id="XP_028476905.1">
    <property type="nucleotide sequence ID" value="XM_028623012.1"/>
</dbReference>
<feature type="region of interest" description="Disordered" evidence="2">
    <location>
        <begin position="354"/>
        <end position="407"/>
    </location>
</feature>
<dbReference type="GeneID" id="39592210"/>
<dbReference type="InterPro" id="IPR051176">
    <property type="entry name" value="Cent_Immune-Sig_Mod"/>
</dbReference>
<sequence length="713" mass="78278">MQQTQQSFHPPPNQHDQAASAGQQPWGGPFPSLHLWPVQDTFQMKMIHLPTGQKVKIGRQTNNKTVPGERNAYFDSKVLSRTHAEIWEQGGKIYIKDVKSSNGTFINGVRLSPEAVESEPFELKSEDMVEFGIDIISEDNRTIIHHKVSARAYCVFTPDDAALSARELANYQNDPRGARRPAAGSMSQGSGVNPLSQMGPSIMSAGGKANGLSFEHVLQKLQNELNKSKETSHELHGLNTAMTDVQDTMGGGLSPAQNGSASQYIPAQFRNPSAEAQAALAGPHGPQAAAFIALQAQMTDTQSSLTTHLGRIRELETQLQQQETMKQEIAAVRQQMEDSKLEMEVLLAASHSMDMNGSSHEADDDGDDDDDARSVATVMPDDGPQNGHGPDKASSDVSEKDASTGMSNVDLATRIQSLTVEMEDALQLSRTLQAQHGEAMSTVKLLTDRLDILESGIADRVTAAVVQAEERWSAWRNKFEDRWKHERDGWESERERLRGIVRDWEEASRRAVEEEEEREMNEHLSEDELADEEEDVGQEDVEASELLAVHSRWPAGRGLDAADDDIEIADVSPSRVTKPRRRRPSTKTSLAMRGLRAVTNAEGVSTPKAPVDPSIVPEAPRARELRRDALSRVKRMSARDKFARAASSTPGTFNDKESSESGRESADTLRGDKDLGDRKLDHPTANAIAPSIPIATVIVVAAVAGLIYYRNRD</sequence>
<dbReference type="STRING" id="105984.A0A427XV12"/>
<dbReference type="AlphaFoldDB" id="A0A427XV12"/>
<feature type="coiled-coil region" evidence="1">
    <location>
        <begin position="312"/>
        <end position="349"/>
    </location>
</feature>
<feature type="compositionally biased region" description="Acidic residues" evidence="2">
    <location>
        <begin position="362"/>
        <end position="371"/>
    </location>
</feature>
<keyword evidence="3" id="KW-1133">Transmembrane helix</keyword>
<evidence type="ECO:0000256" key="2">
    <source>
        <dbReference type="SAM" id="MobiDB-lite"/>
    </source>
</evidence>
<feature type="transmembrane region" description="Helical" evidence="3">
    <location>
        <begin position="687"/>
        <end position="709"/>
    </location>
</feature>
<reference evidence="5 6" key="1">
    <citation type="submission" date="2018-11" db="EMBL/GenBank/DDBJ databases">
        <title>Genome sequence of Apiotrichum porosum DSM 27194.</title>
        <authorList>
            <person name="Aliyu H."/>
            <person name="Gorte O."/>
            <person name="Ochsenreither K."/>
        </authorList>
    </citation>
    <scope>NUCLEOTIDE SEQUENCE [LARGE SCALE GENOMIC DNA]</scope>
    <source>
        <strain evidence="5 6">DSM 27194</strain>
    </source>
</reference>
<evidence type="ECO:0000313" key="6">
    <source>
        <dbReference type="Proteomes" id="UP000279236"/>
    </source>
</evidence>
<organism evidence="5 6">
    <name type="scientific">Apiotrichum porosum</name>
    <dbReference type="NCBI Taxonomy" id="105984"/>
    <lineage>
        <taxon>Eukaryota</taxon>
        <taxon>Fungi</taxon>
        <taxon>Dikarya</taxon>
        <taxon>Basidiomycota</taxon>
        <taxon>Agaricomycotina</taxon>
        <taxon>Tremellomycetes</taxon>
        <taxon>Trichosporonales</taxon>
        <taxon>Trichosporonaceae</taxon>
        <taxon>Apiotrichum</taxon>
    </lineage>
</organism>
<feature type="region of interest" description="Disordered" evidence="2">
    <location>
        <begin position="601"/>
        <end position="623"/>
    </location>
</feature>
<feature type="region of interest" description="Disordered" evidence="2">
    <location>
        <begin position="172"/>
        <end position="196"/>
    </location>
</feature>
<dbReference type="SUPFAM" id="SSF49879">
    <property type="entry name" value="SMAD/FHA domain"/>
    <property type="match status" value="1"/>
</dbReference>
<evidence type="ECO:0000256" key="1">
    <source>
        <dbReference type="SAM" id="Coils"/>
    </source>
</evidence>
<dbReference type="Gene3D" id="2.60.200.20">
    <property type="match status" value="1"/>
</dbReference>
<dbReference type="PANTHER" id="PTHR15715:SF37">
    <property type="entry name" value="LD47843P"/>
    <property type="match status" value="1"/>
</dbReference>
<dbReference type="InterPro" id="IPR008984">
    <property type="entry name" value="SMAD_FHA_dom_sf"/>
</dbReference>
<dbReference type="GO" id="GO:0005737">
    <property type="term" value="C:cytoplasm"/>
    <property type="evidence" value="ECO:0007669"/>
    <property type="project" value="TreeGrafter"/>
</dbReference>